<protein>
    <submittedName>
        <fullName evidence="2">Type VI secretion system-associated protein TagO</fullName>
    </submittedName>
</protein>
<dbReference type="Pfam" id="PF11319">
    <property type="entry name" value="VasI"/>
    <property type="match status" value="1"/>
</dbReference>
<comment type="caution">
    <text evidence="2">The sequence shown here is derived from an EMBL/GenBank/DDBJ whole genome shotgun (WGS) entry which is preliminary data.</text>
</comment>
<evidence type="ECO:0000256" key="1">
    <source>
        <dbReference type="SAM" id="MobiDB-lite"/>
    </source>
</evidence>
<proteinExistence type="predicted"/>
<organism evidence="2 3">
    <name type="scientific">Cupriavidus basilensis</name>
    <dbReference type="NCBI Taxonomy" id="68895"/>
    <lineage>
        <taxon>Bacteria</taxon>
        <taxon>Pseudomonadati</taxon>
        <taxon>Pseudomonadota</taxon>
        <taxon>Betaproteobacteria</taxon>
        <taxon>Burkholderiales</taxon>
        <taxon>Burkholderiaceae</taxon>
        <taxon>Cupriavidus</taxon>
    </lineage>
</organism>
<dbReference type="RefSeq" id="WP_276264204.1">
    <property type="nucleotide sequence ID" value="NZ_JARJLM010000121.1"/>
</dbReference>
<feature type="region of interest" description="Disordered" evidence="1">
    <location>
        <begin position="51"/>
        <end position="70"/>
    </location>
</feature>
<dbReference type="PROSITE" id="PS51257">
    <property type="entry name" value="PROKAR_LIPOPROTEIN"/>
    <property type="match status" value="1"/>
</dbReference>
<sequence length="228" mass="24079">MRALILTFAAALAATGCDSGKPVAAAQADCTKITSQLERLACFDAAAGTPPAPVQPAAESTPRSEPAPVAAEPEIVTLVKRNEAQRGAQGRGLRLLRTPDVPDGQEKILISAPAVGPGDVRLVLAISCLSNISRLQLVPGAPIDVNRVRLRLLLDGRPLGASRPWNVLEEGQVVDAGRGLVAIEQLRPLKAAAGRLQLESDYAPFDGATFDVSELHALMVHQREACHW</sequence>
<dbReference type="InterPro" id="IPR017738">
    <property type="entry name" value="T6SS-assoc_VCA0118"/>
</dbReference>
<evidence type="ECO:0000313" key="2">
    <source>
        <dbReference type="EMBL" id="MDF3832638.1"/>
    </source>
</evidence>
<dbReference type="Proteomes" id="UP001216674">
    <property type="component" value="Unassembled WGS sequence"/>
</dbReference>
<dbReference type="EMBL" id="JARJLM010000121">
    <property type="protein sequence ID" value="MDF3832638.1"/>
    <property type="molecule type" value="Genomic_DNA"/>
</dbReference>
<accession>A0ABT6AJ65</accession>
<gene>
    <name evidence="2" type="ORF">P3W85_06720</name>
</gene>
<reference evidence="2 3" key="1">
    <citation type="submission" date="2023-03" db="EMBL/GenBank/DDBJ databases">
        <title>Draft assemblies of triclosan tolerant bacteria isolated from returned activated sludge.</title>
        <authorList>
            <person name="Van Hamelsveld S."/>
        </authorList>
    </citation>
    <scope>NUCLEOTIDE SEQUENCE [LARGE SCALE GENOMIC DNA]</scope>
    <source>
        <strain evidence="2 3">GW210010_S58</strain>
    </source>
</reference>
<keyword evidence="3" id="KW-1185">Reference proteome</keyword>
<name>A0ABT6AJ65_9BURK</name>
<evidence type="ECO:0000313" key="3">
    <source>
        <dbReference type="Proteomes" id="UP001216674"/>
    </source>
</evidence>